<dbReference type="InParanoid" id="A0A165G5R3"/>
<keyword evidence="1" id="KW-0812">Transmembrane</keyword>
<sequence>MPLPTSQAIGLAVGFGALGCVPLIICVAAFIQYRRDSALRRSSINAWSQAIPLEHPSSVVPARHSPDLTPSIGEGAITGITHDAIVDPLPHIPPPAWIVDTGYHASPDRRSTSDGRLSHDSLFFKVSPSVPTMWRLDQSDNVDDA</sequence>
<feature type="transmembrane region" description="Helical" evidence="1">
    <location>
        <begin position="6"/>
        <end position="31"/>
    </location>
</feature>
<evidence type="ECO:0000313" key="3">
    <source>
        <dbReference type="Proteomes" id="UP000077266"/>
    </source>
</evidence>
<evidence type="ECO:0000256" key="1">
    <source>
        <dbReference type="SAM" id="Phobius"/>
    </source>
</evidence>
<reference evidence="2 3" key="1">
    <citation type="journal article" date="2016" name="Mol. Biol. Evol.">
        <title>Comparative Genomics of Early-Diverging Mushroom-Forming Fungi Provides Insights into the Origins of Lignocellulose Decay Capabilities.</title>
        <authorList>
            <person name="Nagy L.G."/>
            <person name="Riley R."/>
            <person name="Tritt A."/>
            <person name="Adam C."/>
            <person name="Daum C."/>
            <person name="Floudas D."/>
            <person name="Sun H."/>
            <person name="Yadav J.S."/>
            <person name="Pangilinan J."/>
            <person name="Larsson K.H."/>
            <person name="Matsuura K."/>
            <person name="Barry K."/>
            <person name="Labutti K."/>
            <person name="Kuo R."/>
            <person name="Ohm R.A."/>
            <person name="Bhattacharya S.S."/>
            <person name="Shirouzu T."/>
            <person name="Yoshinaga Y."/>
            <person name="Martin F.M."/>
            <person name="Grigoriev I.V."/>
            <person name="Hibbett D.S."/>
        </authorList>
    </citation>
    <scope>NUCLEOTIDE SEQUENCE [LARGE SCALE GENOMIC DNA]</scope>
    <source>
        <strain evidence="2 3">HHB12029</strain>
    </source>
</reference>
<dbReference type="Proteomes" id="UP000077266">
    <property type="component" value="Unassembled WGS sequence"/>
</dbReference>
<accession>A0A165G5R3</accession>
<gene>
    <name evidence="2" type="ORF">EXIGLDRAFT_771228</name>
</gene>
<dbReference type="AlphaFoldDB" id="A0A165G5R3"/>
<dbReference type="EMBL" id="KV426058">
    <property type="protein sequence ID" value="KZV90023.1"/>
    <property type="molecule type" value="Genomic_DNA"/>
</dbReference>
<evidence type="ECO:0000313" key="2">
    <source>
        <dbReference type="EMBL" id="KZV90023.1"/>
    </source>
</evidence>
<name>A0A165G5R3_EXIGL</name>
<keyword evidence="1" id="KW-1133">Transmembrane helix</keyword>
<proteinExistence type="predicted"/>
<keyword evidence="3" id="KW-1185">Reference proteome</keyword>
<keyword evidence="1" id="KW-0472">Membrane</keyword>
<organism evidence="2 3">
    <name type="scientific">Exidia glandulosa HHB12029</name>
    <dbReference type="NCBI Taxonomy" id="1314781"/>
    <lineage>
        <taxon>Eukaryota</taxon>
        <taxon>Fungi</taxon>
        <taxon>Dikarya</taxon>
        <taxon>Basidiomycota</taxon>
        <taxon>Agaricomycotina</taxon>
        <taxon>Agaricomycetes</taxon>
        <taxon>Auriculariales</taxon>
        <taxon>Exidiaceae</taxon>
        <taxon>Exidia</taxon>
    </lineage>
</organism>
<protein>
    <submittedName>
        <fullName evidence="2">Uncharacterized protein</fullName>
    </submittedName>
</protein>